<dbReference type="PANTHER" id="PTHR46473">
    <property type="entry name" value="GH08155P"/>
    <property type="match status" value="1"/>
</dbReference>
<evidence type="ECO:0000256" key="1">
    <source>
        <dbReference type="ARBA" id="ARBA00004162"/>
    </source>
</evidence>
<dbReference type="Proteomes" id="UP000663828">
    <property type="component" value="Unassembled WGS sequence"/>
</dbReference>
<evidence type="ECO:0000256" key="6">
    <source>
        <dbReference type="ARBA" id="ARBA00022729"/>
    </source>
</evidence>
<dbReference type="SUPFAM" id="SSF52058">
    <property type="entry name" value="L domain-like"/>
    <property type="match status" value="2"/>
</dbReference>
<keyword evidence="9" id="KW-0406">Ion transport</keyword>
<accession>A0A814SNB3</accession>
<dbReference type="Gene3D" id="3.80.10.10">
    <property type="entry name" value="Ribonuclease Inhibitor"/>
    <property type="match status" value="1"/>
</dbReference>
<evidence type="ECO:0000256" key="2">
    <source>
        <dbReference type="ARBA" id="ARBA00022448"/>
    </source>
</evidence>
<evidence type="ECO:0000313" key="15">
    <source>
        <dbReference type="Proteomes" id="UP000663828"/>
    </source>
</evidence>
<evidence type="ECO:0000256" key="4">
    <source>
        <dbReference type="ARBA" id="ARBA00022614"/>
    </source>
</evidence>
<dbReference type="SMART" id="SM00369">
    <property type="entry name" value="LRR_TYP"/>
    <property type="match status" value="3"/>
</dbReference>
<dbReference type="GO" id="GO:0005886">
    <property type="term" value="C:plasma membrane"/>
    <property type="evidence" value="ECO:0007669"/>
    <property type="project" value="UniProtKB-SubCell"/>
</dbReference>
<keyword evidence="11" id="KW-1015">Disulfide bond</keyword>
<evidence type="ECO:0000256" key="5">
    <source>
        <dbReference type="ARBA" id="ARBA00022692"/>
    </source>
</evidence>
<keyword evidence="10 13" id="KW-0472">Membrane</keyword>
<keyword evidence="5 13" id="KW-0812">Transmembrane</keyword>
<keyword evidence="8 13" id="KW-1133">Transmembrane helix</keyword>
<evidence type="ECO:0000256" key="11">
    <source>
        <dbReference type="ARBA" id="ARBA00023157"/>
    </source>
</evidence>
<keyword evidence="12" id="KW-0407">Ion channel</keyword>
<proteinExistence type="predicted"/>
<evidence type="ECO:0000256" key="9">
    <source>
        <dbReference type="ARBA" id="ARBA00023065"/>
    </source>
</evidence>
<dbReference type="InterPro" id="IPR051432">
    <property type="entry name" value="KCNMA1_auxiliary"/>
</dbReference>
<evidence type="ECO:0000256" key="3">
    <source>
        <dbReference type="ARBA" id="ARBA00022475"/>
    </source>
</evidence>
<name>A0A814SNB3_ADIRI</name>
<comment type="caution">
    <text evidence="14">The sequence shown here is derived from an EMBL/GenBank/DDBJ whole genome shotgun (WGS) entry which is preliminary data.</text>
</comment>
<protein>
    <submittedName>
        <fullName evidence="14">Uncharacterized protein</fullName>
    </submittedName>
</protein>
<dbReference type="InterPro" id="IPR001611">
    <property type="entry name" value="Leu-rich_rpt"/>
</dbReference>
<keyword evidence="7" id="KW-0677">Repeat</keyword>
<keyword evidence="4" id="KW-0433">Leucine-rich repeat</keyword>
<evidence type="ECO:0000256" key="8">
    <source>
        <dbReference type="ARBA" id="ARBA00022989"/>
    </source>
</evidence>
<gene>
    <name evidence="14" type="ORF">XAT740_LOCUS20883</name>
</gene>
<dbReference type="PANTHER" id="PTHR46473:SF10">
    <property type="entry name" value="LD45603P-RELATED"/>
    <property type="match status" value="1"/>
</dbReference>
<dbReference type="InterPro" id="IPR032675">
    <property type="entry name" value="LRR_dom_sf"/>
</dbReference>
<keyword evidence="3" id="KW-1003">Cell membrane</keyword>
<evidence type="ECO:0000256" key="13">
    <source>
        <dbReference type="SAM" id="Phobius"/>
    </source>
</evidence>
<comment type="subcellular location">
    <subcellularLocation>
        <location evidence="1">Cell membrane</location>
        <topology evidence="1">Single-pass membrane protein</topology>
    </subcellularLocation>
</comment>
<evidence type="ECO:0000313" key="14">
    <source>
        <dbReference type="EMBL" id="CAF1149736.1"/>
    </source>
</evidence>
<reference evidence="14" key="1">
    <citation type="submission" date="2021-02" db="EMBL/GenBank/DDBJ databases">
        <authorList>
            <person name="Nowell W R."/>
        </authorList>
    </citation>
    <scope>NUCLEOTIDE SEQUENCE</scope>
</reference>
<dbReference type="GO" id="GO:0034220">
    <property type="term" value="P:monoatomic ion transmembrane transport"/>
    <property type="evidence" value="ECO:0007669"/>
    <property type="project" value="UniProtKB-KW"/>
</dbReference>
<dbReference type="InterPro" id="IPR003591">
    <property type="entry name" value="Leu-rich_rpt_typical-subtyp"/>
</dbReference>
<dbReference type="AlphaFoldDB" id="A0A814SNB3"/>
<sequence length="494" mass="57224">MIFFPKVSPSNSSCSTCSSNSCYQCYNALPPNNHIHIEKLTIICNQITDLFQNSKEQVHSILQSFTTINCTIKTLYIHHYTHWNYLNSLTITYANLTHLSLSGSNRPLSILSNIKTLNLSYNSIGILNRNFSFCFPSLEKLDLSYNRLILIKTRTFVNLIYLKELYLNNNYLKQIFPNILPRQSLSLINLNKNHWYCSCTNVLRLEISQPIPNCYSPKEFQNQNASLVARQCFLRSKANLLITTDENHEQNLTCILSSVADAWLSKVNTNLTILAIRDIERHHAISSFSTNRSHEYFICFNFSSTHSESIHTIIPLPFTKLNSLVTSSTTHTLSPFFLWLLNTSKNILPKSFRTSDKQILVVWLILLCIAFGIFIFLIYFIYRHRTLDKYYLRKSYSFIRLDSDSSPTLPQHRTLFNANCACKNHKCLCQYRRRVHSKSSSLLKKQIYSVQPLFIEPSELRYAKVKRISSAKETTNDYSTGEFRTVIKMKSLPS</sequence>
<evidence type="ECO:0000256" key="12">
    <source>
        <dbReference type="ARBA" id="ARBA00023303"/>
    </source>
</evidence>
<keyword evidence="15" id="KW-1185">Reference proteome</keyword>
<feature type="transmembrane region" description="Helical" evidence="13">
    <location>
        <begin position="360"/>
        <end position="382"/>
    </location>
</feature>
<organism evidence="14 15">
    <name type="scientific">Adineta ricciae</name>
    <name type="common">Rotifer</name>
    <dbReference type="NCBI Taxonomy" id="249248"/>
    <lineage>
        <taxon>Eukaryota</taxon>
        <taxon>Metazoa</taxon>
        <taxon>Spiralia</taxon>
        <taxon>Gnathifera</taxon>
        <taxon>Rotifera</taxon>
        <taxon>Eurotatoria</taxon>
        <taxon>Bdelloidea</taxon>
        <taxon>Adinetida</taxon>
        <taxon>Adinetidae</taxon>
        <taxon>Adineta</taxon>
    </lineage>
</organism>
<evidence type="ECO:0000256" key="10">
    <source>
        <dbReference type="ARBA" id="ARBA00023136"/>
    </source>
</evidence>
<dbReference type="EMBL" id="CAJNOR010001478">
    <property type="protein sequence ID" value="CAF1149736.1"/>
    <property type="molecule type" value="Genomic_DNA"/>
</dbReference>
<evidence type="ECO:0000256" key="7">
    <source>
        <dbReference type="ARBA" id="ARBA00022737"/>
    </source>
</evidence>
<keyword evidence="6" id="KW-0732">Signal</keyword>
<keyword evidence="2" id="KW-0813">Transport</keyword>
<dbReference type="Pfam" id="PF13855">
    <property type="entry name" value="LRR_8"/>
    <property type="match status" value="1"/>
</dbReference>